<feature type="binding site" evidence="5">
    <location>
        <position position="116"/>
    </location>
    <ligand>
        <name>Mn(2+)</name>
        <dbReference type="ChEBI" id="CHEBI:29035"/>
    </ligand>
</feature>
<feature type="binding site" evidence="5">
    <location>
        <position position="201"/>
    </location>
    <ligand>
        <name>Mn(2+)</name>
        <dbReference type="ChEBI" id="CHEBI:29035"/>
    </ligand>
</feature>
<organism evidence="10 11">
    <name type="scientific">Pedobacter antarcticus</name>
    <dbReference type="NCBI Taxonomy" id="34086"/>
    <lineage>
        <taxon>Bacteria</taxon>
        <taxon>Pseudomonadati</taxon>
        <taxon>Bacteroidota</taxon>
        <taxon>Sphingobacteriia</taxon>
        <taxon>Sphingobacteriales</taxon>
        <taxon>Sphingobacteriaceae</taxon>
        <taxon>Pedobacter</taxon>
    </lineage>
</organism>
<protein>
    <recommendedName>
        <fullName evidence="2 6">Superoxide dismutase</fullName>
        <ecNumber evidence="2 6">1.15.1.1</ecNumber>
    </recommendedName>
</protein>
<dbReference type="STRING" id="34086.SAMN04488084_10157"/>
<dbReference type="GO" id="GO:0005737">
    <property type="term" value="C:cytoplasm"/>
    <property type="evidence" value="ECO:0007669"/>
    <property type="project" value="TreeGrafter"/>
</dbReference>
<dbReference type="GO" id="GO:0004784">
    <property type="term" value="F:superoxide dismutase activity"/>
    <property type="evidence" value="ECO:0007669"/>
    <property type="project" value="UniProtKB-EC"/>
</dbReference>
<evidence type="ECO:0000256" key="2">
    <source>
        <dbReference type="ARBA" id="ARBA00012682"/>
    </source>
</evidence>
<sequence>MQTKYIAGGFIIKINKTPMKLFKNIIPVILLLTASHSVSAQFKLAPLPYAYNALEPAIDKETMEIHYTKHHQGYVNNLNAAVKGSAAEGKSLADILASVSSYPAAIRNNAGGHYNHTMFWQVMGAKPKAPSAAFLKEIDQTFGSLDKFKAAFADSAAKRFGSGWAWLIVQNGKLKISTTPNQDNPLMDVVKEKGTPILALDVWEHAYYLKYQNKRPDYITAWWTVVNWEEVEQRYNKVVKKS</sequence>
<dbReference type="InterPro" id="IPR001189">
    <property type="entry name" value="Mn/Fe_SOD"/>
</dbReference>
<dbReference type="FunFam" id="3.55.40.20:FF:000001">
    <property type="entry name" value="Superoxide dismutase"/>
    <property type="match status" value="1"/>
</dbReference>
<dbReference type="Pfam" id="PF00081">
    <property type="entry name" value="Sod_Fe_N"/>
    <property type="match status" value="1"/>
</dbReference>
<evidence type="ECO:0000313" key="11">
    <source>
        <dbReference type="Proteomes" id="UP000183129"/>
    </source>
</evidence>
<dbReference type="InterPro" id="IPR019832">
    <property type="entry name" value="Mn/Fe_SOD_C"/>
</dbReference>
<dbReference type="SUPFAM" id="SSF54719">
    <property type="entry name" value="Fe,Mn superoxide dismutase (SOD), C-terminal domain"/>
    <property type="match status" value="1"/>
</dbReference>
<dbReference type="Pfam" id="PF02777">
    <property type="entry name" value="Sod_Fe_C"/>
    <property type="match status" value="1"/>
</dbReference>
<dbReference type="Gene3D" id="1.10.287.990">
    <property type="entry name" value="Fe,Mn superoxide dismutase (SOD) domain"/>
    <property type="match status" value="1"/>
</dbReference>
<comment type="function">
    <text evidence="6">Destroys radicals which are normally produced within the cells and which are toxic to biological systems.</text>
</comment>
<dbReference type="InterPro" id="IPR036314">
    <property type="entry name" value="SOD_C_sf"/>
</dbReference>
<evidence type="ECO:0000256" key="7">
    <source>
        <dbReference type="SAM" id="SignalP"/>
    </source>
</evidence>
<dbReference type="InterPro" id="IPR019833">
    <property type="entry name" value="Mn/Fe_SOD_BS"/>
</dbReference>
<keyword evidence="4 6" id="KW-0560">Oxidoreductase</keyword>
<name>A0A1I2AYA5_9SPHI</name>
<evidence type="ECO:0000256" key="1">
    <source>
        <dbReference type="ARBA" id="ARBA00008714"/>
    </source>
</evidence>
<gene>
    <name evidence="10" type="ORF">SAMN03003324_00652</name>
</gene>
<dbReference type="InterPro" id="IPR036324">
    <property type="entry name" value="Mn/Fe_SOD_N_sf"/>
</dbReference>
<feature type="chain" id="PRO_5010183992" description="Superoxide dismutase" evidence="7">
    <location>
        <begin position="41"/>
        <end position="242"/>
    </location>
</feature>
<evidence type="ECO:0000259" key="9">
    <source>
        <dbReference type="Pfam" id="PF02777"/>
    </source>
</evidence>
<dbReference type="AlphaFoldDB" id="A0A1I2AYA5"/>
<feature type="domain" description="Manganese/iron superoxide dismutase C-terminal" evidence="9">
    <location>
        <begin position="131"/>
        <end position="234"/>
    </location>
</feature>
<evidence type="ECO:0000256" key="4">
    <source>
        <dbReference type="ARBA" id="ARBA00023002"/>
    </source>
</evidence>
<dbReference type="PIRSF" id="PIRSF000349">
    <property type="entry name" value="SODismutase"/>
    <property type="match status" value="1"/>
</dbReference>
<feature type="binding site" evidence="5">
    <location>
        <position position="66"/>
    </location>
    <ligand>
        <name>Mn(2+)</name>
        <dbReference type="ChEBI" id="CHEBI:29035"/>
    </ligand>
</feature>
<dbReference type="Gene3D" id="3.55.40.20">
    <property type="entry name" value="Iron/manganese superoxide dismutase, C-terminal domain"/>
    <property type="match status" value="1"/>
</dbReference>
<comment type="catalytic activity">
    <reaction evidence="6">
        <text>2 superoxide + 2 H(+) = H2O2 + O2</text>
        <dbReference type="Rhea" id="RHEA:20696"/>
        <dbReference type="ChEBI" id="CHEBI:15378"/>
        <dbReference type="ChEBI" id="CHEBI:15379"/>
        <dbReference type="ChEBI" id="CHEBI:16240"/>
        <dbReference type="ChEBI" id="CHEBI:18421"/>
        <dbReference type="EC" id="1.15.1.1"/>
    </reaction>
</comment>
<dbReference type="FunFam" id="1.10.287.990:FF:000001">
    <property type="entry name" value="Superoxide dismutase"/>
    <property type="match status" value="1"/>
</dbReference>
<dbReference type="EC" id="1.15.1.1" evidence="2 6"/>
<proteinExistence type="inferred from homology"/>
<dbReference type="EMBL" id="FONS01000001">
    <property type="protein sequence ID" value="SFE48806.1"/>
    <property type="molecule type" value="Genomic_DNA"/>
</dbReference>
<dbReference type="PRINTS" id="PR01703">
    <property type="entry name" value="MNSODISMTASE"/>
</dbReference>
<evidence type="ECO:0000313" key="10">
    <source>
        <dbReference type="EMBL" id="SFE48806.1"/>
    </source>
</evidence>
<keyword evidence="7" id="KW-0732">Signal</keyword>
<keyword evidence="3 5" id="KW-0479">Metal-binding</keyword>
<feature type="domain" description="Manganese/iron superoxide dismutase N-terminal" evidence="8">
    <location>
        <begin position="41"/>
        <end position="123"/>
    </location>
</feature>
<dbReference type="PANTHER" id="PTHR43595:SF2">
    <property type="entry name" value="SMALL RIBOSOMAL SUBUNIT PROTEIN MS42"/>
    <property type="match status" value="1"/>
</dbReference>
<dbReference type="PANTHER" id="PTHR43595">
    <property type="entry name" value="37S RIBOSOMAL PROTEIN S26, MITOCHONDRIAL"/>
    <property type="match status" value="1"/>
</dbReference>
<dbReference type="SUPFAM" id="SSF46609">
    <property type="entry name" value="Fe,Mn superoxide dismutase (SOD), N-terminal domain"/>
    <property type="match status" value="1"/>
</dbReference>
<evidence type="ECO:0000256" key="5">
    <source>
        <dbReference type="PIRSR" id="PIRSR000349-1"/>
    </source>
</evidence>
<feature type="binding site" evidence="5">
    <location>
        <position position="205"/>
    </location>
    <ligand>
        <name>Mn(2+)</name>
        <dbReference type="ChEBI" id="CHEBI:29035"/>
    </ligand>
</feature>
<reference evidence="10 11" key="1">
    <citation type="submission" date="2016-10" db="EMBL/GenBank/DDBJ databases">
        <authorList>
            <person name="de Groot N.N."/>
        </authorList>
    </citation>
    <scope>NUCLEOTIDE SEQUENCE [LARGE SCALE GENOMIC DNA]</scope>
    <source>
        <strain evidence="10 11">ATCC 51969</strain>
    </source>
</reference>
<dbReference type="Proteomes" id="UP000183129">
    <property type="component" value="Unassembled WGS sequence"/>
</dbReference>
<dbReference type="InterPro" id="IPR019831">
    <property type="entry name" value="Mn/Fe_SOD_N"/>
</dbReference>
<evidence type="ECO:0000256" key="3">
    <source>
        <dbReference type="ARBA" id="ARBA00022723"/>
    </source>
</evidence>
<comment type="similarity">
    <text evidence="1 6">Belongs to the iron/manganese superoxide dismutase family.</text>
</comment>
<dbReference type="GO" id="GO:0030145">
    <property type="term" value="F:manganese ion binding"/>
    <property type="evidence" value="ECO:0007669"/>
    <property type="project" value="UniProtKB-ARBA"/>
</dbReference>
<evidence type="ECO:0000259" key="8">
    <source>
        <dbReference type="Pfam" id="PF00081"/>
    </source>
</evidence>
<feature type="signal peptide" evidence="7">
    <location>
        <begin position="1"/>
        <end position="40"/>
    </location>
</feature>
<dbReference type="PROSITE" id="PS00088">
    <property type="entry name" value="SOD_MN"/>
    <property type="match status" value="1"/>
</dbReference>
<evidence type="ECO:0000256" key="6">
    <source>
        <dbReference type="RuleBase" id="RU000414"/>
    </source>
</evidence>
<accession>A0A1I2AYA5</accession>